<feature type="domain" description="Methyl-accepting transducer" evidence="6">
    <location>
        <begin position="311"/>
        <end position="540"/>
    </location>
</feature>
<evidence type="ECO:0000259" key="7">
    <source>
        <dbReference type="PROSITE" id="PS50885"/>
    </source>
</evidence>
<keyword evidence="3" id="KW-0807">Transducer</keyword>
<evidence type="ECO:0000256" key="4">
    <source>
        <dbReference type="SAM" id="Coils"/>
    </source>
</evidence>
<dbReference type="Proteomes" id="UP000247523">
    <property type="component" value="Unassembled WGS sequence"/>
</dbReference>
<name>A0A318EU11_9FIRM</name>
<evidence type="ECO:0000256" key="3">
    <source>
        <dbReference type="PROSITE-ProRule" id="PRU00284"/>
    </source>
</evidence>
<dbReference type="InterPro" id="IPR004089">
    <property type="entry name" value="MCPsignal_dom"/>
</dbReference>
<dbReference type="InterPro" id="IPR003660">
    <property type="entry name" value="HAMP_dom"/>
</dbReference>
<dbReference type="InterPro" id="IPR004090">
    <property type="entry name" value="Chemotax_Me-accpt_rcpt"/>
</dbReference>
<dbReference type="Gene3D" id="6.10.340.10">
    <property type="match status" value="1"/>
</dbReference>
<dbReference type="Pfam" id="PF00672">
    <property type="entry name" value="HAMP"/>
    <property type="match status" value="1"/>
</dbReference>
<feature type="coiled-coil region" evidence="4">
    <location>
        <begin position="490"/>
        <end position="556"/>
    </location>
</feature>
<proteinExistence type="inferred from homology"/>
<feature type="transmembrane region" description="Helical" evidence="5">
    <location>
        <begin position="187"/>
        <end position="210"/>
    </location>
</feature>
<dbReference type="Pfam" id="PF00015">
    <property type="entry name" value="MCPsignal"/>
    <property type="match status" value="1"/>
</dbReference>
<feature type="domain" description="HAMP" evidence="7">
    <location>
        <begin position="214"/>
        <end position="267"/>
    </location>
</feature>
<evidence type="ECO:0000259" key="6">
    <source>
        <dbReference type="PROSITE" id="PS50111"/>
    </source>
</evidence>
<gene>
    <name evidence="8" type="ORF">C8E03_102177</name>
</gene>
<dbReference type="PANTHER" id="PTHR43531">
    <property type="entry name" value="PROTEIN ICFG"/>
    <property type="match status" value="1"/>
</dbReference>
<keyword evidence="5" id="KW-1133">Transmembrane helix</keyword>
<keyword evidence="5" id="KW-0472">Membrane</keyword>
<dbReference type="AlphaFoldDB" id="A0A318EU11"/>
<dbReference type="RefSeq" id="WP_110290676.1">
    <property type="nucleotide sequence ID" value="NZ_QICS01000002.1"/>
</dbReference>
<dbReference type="GO" id="GO:0005886">
    <property type="term" value="C:plasma membrane"/>
    <property type="evidence" value="ECO:0007669"/>
    <property type="project" value="TreeGrafter"/>
</dbReference>
<organism evidence="8 9">
    <name type="scientific">Lachnotalea glycerini</name>
    <dbReference type="NCBI Taxonomy" id="1763509"/>
    <lineage>
        <taxon>Bacteria</taxon>
        <taxon>Bacillati</taxon>
        <taxon>Bacillota</taxon>
        <taxon>Clostridia</taxon>
        <taxon>Lachnospirales</taxon>
        <taxon>Lachnospiraceae</taxon>
        <taxon>Lachnotalea</taxon>
    </lineage>
</organism>
<comment type="similarity">
    <text evidence="2">Belongs to the methyl-accepting chemotaxis (MCP) protein family.</text>
</comment>
<evidence type="ECO:0000256" key="2">
    <source>
        <dbReference type="ARBA" id="ARBA00029447"/>
    </source>
</evidence>
<sequence>MKNFKDFSISRKLLTGFLTLTFILIVVGGVGITGMVQINKMDTYMYKDKTVPITSLVSAIQSLYQVRVDSENMLVQVGDTQKLEELEQSYNSEKANFLSMTDSYLDTVETADSIALVNEAKQLFNDSFDPAIQKTLEAVKAGKQETAIAALEAQEEDIQKIFDDFELLLSNRMSSIKSSSDTNDSTAGVLTILLIACVILGAGIAVYLGLKISKMISKPIEQVVEAAEKIALGHVDVHLENINSKDETGQLANTFMKMLDGIKQQVLAAESVSNGDFTMEVQLRSDQDILGLALQKIIKDLNQTLKLISSAAEQVSMGSDQVSLAAQALASGATEQAAAVEELSASITDVATQSEQNVSSVRNASDYVSQAGVGINESNEHMKQLNTAMKEIGDASEKISGITKTIEDIAAQTNLLALNAAIEAARAGDAGKGFAVVADEVRDLAAKSAEAVKQTAELIGHSVNTVSEGERLANETVQILQDVAIKSGLVEEAVQQIAEASSEQAQAIEQINEGLSQVSAVIQTNAATAEESSASSEELAAQAQTLQQEVKKFKLQ</sequence>
<dbReference type="SMART" id="SM00283">
    <property type="entry name" value="MA"/>
    <property type="match status" value="1"/>
</dbReference>
<dbReference type="Gene3D" id="1.10.287.950">
    <property type="entry name" value="Methyl-accepting chemotaxis protein"/>
    <property type="match status" value="1"/>
</dbReference>
<dbReference type="InterPro" id="IPR024478">
    <property type="entry name" value="HlyB_4HB_MCP"/>
</dbReference>
<evidence type="ECO:0000256" key="1">
    <source>
        <dbReference type="ARBA" id="ARBA00022500"/>
    </source>
</evidence>
<evidence type="ECO:0000256" key="5">
    <source>
        <dbReference type="SAM" id="Phobius"/>
    </source>
</evidence>
<keyword evidence="1" id="KW-0145">Chemotaxis</keyword>
<accession>A0A318EU11</accession>
<dbReference type="EMBL" id="QICS01000002">
    <property type="protein sequence ID" value="PXV93409.1"/>
    <property type="molecule type" value="Genomic_DNA"/>
</dbReference>
<dbReference type="GO" id="GO:0007165">
    <property type="term" value="P:signal transduction"/>
    <property type="evidence" value="ECO:0007669"/>
    <property type="project" value="UniProtKB-KW"/>
</dbReference>
<dbReference type="GO" id="GO:0004888">
    <property type="term" value="F:transmembrane signaling receptor activity"/>
    <property type="evidence" value="ECO:0007669"/>
    <property type="project" value="InterPro"/>
</dbReference>
<protein>
    <submittedName>
        <fullName evidence="8">Methyl-accepting chemotaxis protein</fullName>
    </submittedName>
</protein>
<evidence type="ECO:0000313" key="9">
    <source>
        <dbReference type="Proteomes" id="UP000247523"/>
    </source>
</evidence>
<evidence type="ECO:0000313" key="8">
    <source>
        <dbReference type="EMBL" id="PXV93409.1"/>
    </source>
</evidence>
<dbReference type="CDD" id="cd06225">
    <property type="entry name" value="HAMP"/>
    <property type="match status" value="1"/>
</dbReference>
<dbReference type="GO" id="GO:0006935">
    <property type="term" value="P:chemotaxis"/>
    <property type="evidence" value="ECO:0007669"/>
    <property type="project" value="UniProtKB-KW"/>
</dbReference>
<reference evidence="8 9" key="1">
    <citation type="submission" date="2018-05" db="EMBL/GenBank/DDBJ databases">
        <title>Genomic Encyclopedia of Type Strains, Phase IV (KMG-IV): sequencing the most valuable type-strain genomes for metagenomic binning, comparative biology and taxonomic classification.</title>
        <authorList>
            <person name="Goeker M."/>
        </authorList>
    </citation>
    <scope>NUCLEOTIDE SEQUENCE [LARGE SCALE GENOMIC DNA]</scope>
    <source>
        <strain evidence="8 9">DSM 28816</strain>
    </source>
</reference>
<dbReference type="Pfam" id="PF12729">
    <property type="entry name" value="4HB_MCP_1"/>
    <property type="match status" value="1"/>
</dbReference>
<dbReference type="PROSITE" id="PS50111">
    <property type="entry name" value="CHEMOTAXIS_TRANSDUC_2"/>
    <property type="match status" value="1"/>
</dbReference>
<comment type="caution">
    <text evidence="8">The sequence shown here is derived from an EMBL/GenBank/DDBJ whole genome shotgun (WGS) entry which is preliminary data.</text>
</comment>
<keyword evidence="4" id="KW-0175">Coiled coil</keyword>
<dbReference type="SMART" id="SM00304">
    <property type="entry name" value="HAMP"/>
    <property type="match status" value="1"/>
</dbReference>
<dbReference type="InterPro" id="IPR051310">
    <property type="entry name" value="MCP_chemotaxis"/>
</dbReference>
<keyword evidence="5" id="KW-0812">Transmembrane</keyword>
<dbReference type="PROSITE" id="PS50885">
    <property type="entry name" value="HAMP"/>
    <property type="match status" value="1"/>
</dbReference>
<dbReference type="PANTHER" id="PTHR43531:SF11">
    <property type="entry name" value="METHYL-ACCEPTING CHEMOTAXIS PROTEIN 3"/>
    <property type="match status" value="1"/>
</dbReference>
<dbReference type="SUPFAM" id="SSF58104">
    <property type="entry name" value="Methyl-accepting chemotaxis protein (MCP) signaling domain"/>
    <property type="match status" value="1"/>
</dbReference>
<dbReference type="PRINTS" id="PR00260">
    <property type="entry name" value="CHEMTRNSDUCR"/>
</dbReference>